<gene>
    <name evidence="1" type="ORF">HWQ56_09720</name>
</gene>
<evidence type="ECO:0000313" key="2">
    <source>
        <dbReference type="Proteomes" id="UP000509568"/>
    </source>
</evidence>
<dbReference type="EMBL" id="CP056030">
    <property type="protein sequence ID" value="QKZ04044.1"/>
    <property type="molecule type" value="Genomic_DNA"/>
</dbReference>
<sequence length="107" mass="11719">MSEIQLLTQLVARLDINQMAIQAAIKEVALWIRQQGAQVVADNISGTLETLSLNADFIAQGVADLTVAIEVRGWQKKPEQSQSSLNGGRTRLDARGLPITHHWCSTL</sequence>
<dbReference type="KEGG" id="pez:HWQ56_09720"/>
<reference evidence="1 2" key="1">
    <citation type="submission" date="2020-06" db="EMBL/GenBank/DDBJ databases">
        <title>Pseudomonas eucalypticola sp. nov., an endophyte of Eucalyptus dunnii leaves with biocontrol ability of eucalyptus leaf blight.</title>
        <authorList>
            <person name="Liu Y."/>
            <person name="Song Z."/>
            <person name="Zeng H."/>
            <person name="Lu M."/>
            <person name="Wang X."/>
            <person name="Lian X."/>
            <person name="Zhang Q."/>
        </authorList>
    </citation>
    <scope>NUCLEOTIDE SEQUENCE [LARGE SCALE GENOMIC DNA]</scope>
    <source>
        <strain evidence="1 2">NP-1</strain>
    </source>
</reference>
<organism evidence="1 2">
    <name type="scientific">Pseudomonas eucalypticola</name>
    <dbReference type="NCBI Taxonomy" id="2599595"/>
    <lineage>
        <taxon>Bacteria</taxon>
        <taxon>Pseudomonadati</taxon>
        <taxon>Pseudomonadota</taxon>
        <taxon>Gammaproteobacteria</taxon>
        <taxon>Pseudomonadales</taxon>
        <taxon>Pseudomonadaceae</taxon>
        <taxon>Pseudomonas</taxon>
    </lineage>
</organism>
<accession>A0A7D5H658</accession>
<evidence type="ECO:0000313" key="1">
    <source>
        <dbReference type="EMBL" id="QKZ04044.1"/>
    </source>
</evidence>
<name>A0A7D5H658_9PSED</name>
<dbReference type="RefSeq" id="WP_176570304.1">
    <property type="nucleotide sequence ID" value="NZ_CP056030.1"/>
</dbReference>
<proteinExistence type="predicted"/>
<dbReference type="AlphaFoldDB" id="A0A7D5H658"/>
<keyword evidence="2" id="KW-1185">Reference proteome</keyword>
<protein>
    <submittedName>
        <fullName evidence="1">Uncharacterized protein</fullName>
    </submittedName>
</protein>
<dbReference type="Proteomes" id="UP000509568">
    <property type="component" value="Chromosome"/>
</dbReference>